<dbReference type="InterPro" id="IPR056884">
    <property type="entry name" value="NPHP3-like_N"/>
</dbReference>
<dbReference type="Gene3D" id="3.40.50.300">
    <property type="entry name" value="P-loop containing nucleotide triphosphate hydrolases"/>
    <property type="match status" value="1"/>
</dbReference>
<keyword evidence="2" id="KW-0175">Coiled coil</keyword>
<evidence type="ECO:0000259" key="4">
    <source>
        <dbReference type="Pfam" id="PF25053"/>
    </source>
</evidence>
<dbReference type="GO" id="GO:0016787">
    <property type="term" value="F:hydrolase activity"/>
    <property type="evidence" value="ECO:0007669"/>
    <property type="project" value="UniProtKB-KW"/>
</dbReference>
<evidence type="ECO:0000256" key="2">
    <source>
        <dbReference type="SAM" id="Coils"/>
    </source>
</evidence>
<evidence type="ECO:0000256" key="1">
    <source>
        <dbReference type="ARBA" id="ARBA00022737"/>
    </source>
</evidence>
<dbReference type="OrthoDB" id="443402at2759"/>
<proteinExistence type="predicted"/>
<keyword evidence="1" id="KW-0677">Repeat</keyword>
<dbReference type="Proteomes" id="UP000554235">
    <property type="component" value="Unassembled WGS sequence"/>
</dbReference>
<comment type="caution">
    <text evidence="5">The sequence shown here is derived from an EMBL/GenBank/DDBJ whole genome shotgun (WGS) entry which is preliminary data.</text>
</comment>
<dbReference type="EMBL" id="JAADYS010001791">
    <property type="protein sequence ID" value="KAF4461057.1"/>
    <property type="molecule type" value="Genomic_DNA"/>
</dbReference>
<dbReference type="Pfam" id="PF24883">
    <property type="entry name" value="NPHP3_N"/>
    <property type="match status" value="1"/>
</dbReference>
<sequence length="1031" mass="117601">MVIEALEAVSLCGSVIQFVEFSIKSFKQVRIILTTGELDQDAQASSHAKALVELTDHVVGSCDGFLLKIAQDLKAGSEADQVNESLATTERQLQDVVEECQAMAEKLRDKLTSFKAPPTKKGDKITTRTRKKWTAFYRALFRIWNESKIEEMMKQMEKSRNVVQTTILANISAKIDLVVVQQSQKFMSLTEGNKMIVTSLLQSQNEYRALKSEVAALSVLLSRSQMVITTEQRRTQKLIADAYDPNPSSATKQHAAITSYSVEERNLRKSIAEELVKSLRFNTIKSRFEAVEEAHDDTFHWIYEDPRAGYNKDSGRIWGDFSAWLRNDNGIYWITGKPASGKSTLMKYIVSNSKTERLLNEWAETHFRENRLCMAKFFFWISGNKDQRSQIGLLRGILFDVLTKFPWLVATAFPEEWSTRYCHELQPPEGEEDEYEDWDWRNLIYSTHTWSLESLKEAILRLGSQKQYPLQVCLFVDGLDEYDGDETDIARFFSQISESPNIKCCVSSRPHQPFIDAFKSSPTIQIHDFTKPDIEKFVETKLNADDRWKPLALESPEQAAQLRRDIVESAKGVFLWVKLVVHSLLRGLGNHDGVRDLQARLLEIPKELEGLYNRMITVEDVYKLDRSRIFRLVHTAADLKGPLAELTLLEMAIAMDAELDIALTAAPDFLTQEEINRKSSDIAFKVVTRCGGLLEVQRQVSMEESSPGLEVSYLHRTVKEYLQTQNQQNALQRRGTGSNGLFNPLYAIFVAYIISLNLELNNNVRISPEHPAEDSIRTAMRCLYRFQFDDTISQERYNLLCNRTFDLVNRLSWENEGVKRVFPPRRPRQLLAIEFRPHRYLDHLMKQPEPQKAIHTWLEVAVASLDLDDPGENRDETIRVLLGHGANINAAWTRWLKFHSIQEIGSGQSPAGWKAKVKLFLLHGAVIDQKQLDTLAGRLPEEMRVEILEDPYIQAHIRPNITAPGALLPPLDLQASVENGNTAELAESFLGSDTCSAGGSGLGRGRVDSRTRRFKDRAKHLFKWKDSPRIS</sequence>
<dbReference type="Pfam" id="PF25053">
    <property type="entry name" value="DUF7791"/>
    <property type="match status" value="1"/>
</dbReference>
<gene>
    <name evidence="5" type="ORF">FALBO_12144</name>
</gene>
<keyword evidence="6" id="KW-1185">Reference proteome</keyword>
<dbReference type="PANTHER" id="PTHR10039:SF5">
    <property type="entry name" value="NACHT DOMAIN-CONTAINING PROTEIN"/>
    <property type="match status" value="1"/>
</dbReference>
<dbReference type="AlphaFoldDB" id="A0A8H4PHD8"/>
<evidence type="ECO:0000259" key="3">
    <source>
        <dbReference type="Pfam" id="PF24883"/>
    </source>
</evidence>
<feature type="domain" description="Nephrocystin 3-like N-terminal" evidence="3">
    <location>
        <begin position="320"/>
        <end position="509"/>
    </location>
</feature>
<evidence type="ECO:0000313" key="5">
    <source>
        <dbReference type="EMBL" id="KAF4461057.1"/>
    </source>
</evidence>
<dbReference type="InterPro" id="IPR027417">
    <property type="entry name" value="P-loop_NTPase"/>
</dbReference>
<evidence type="ECO:0000313" key="6">
    <source>
        <dbReference type="Proteomes" id="UP000554235"/>
    </source>
</evidence>
<feature type="domain" description="DUF7791" evidence="4">
    <location>
        <begin position="618"/>
        <end position="748"/>
    </location>
</feature>
<dbReference type="PANTHER" id="PTHR10039">
    <property type="entry name" value="AMELOGENIN"/>
    <property type="match status" value="1"/>
</dbReference>
<dbReference type="SUPFAM" id="SSF52540">
    <property type="entry name" value="P-loop containing nucleoside triphosphate hydrolases"/>
    <property type="match status" value="1"/>
</dbReference>
<feature type="coiled-coil region" evidence="2">
    <location>
        <begin position="79"/>
        <end position="110"/>
    </location>
</feature>
<organism evidence="5 6">
    <name type="scientific">Fusarium albosuccineum</name>
    <dbReference type="NCBI Taxonomy" id="1237068"/>
    <lineage>
        <taxon>Eukaryota</taxon>
        <taxon>Fungi</taxon>
        <taxon>Dikarya</taxon>
        <taxon>Ascomycota</taxon>
        <taxon>Pezizomycotina</taxon>
        <taxon>Sordariomycetes</taxon>
        <taxon>Hypocreomycetidae</taxon>
        <taxon>Hypocreales</taxon>
        <taxon>Nectriaceae</taxon>
        <taxon>Fusarium</taxon>
        <taxon>Fusarium decemcellulare species complex</taxon>
    </lineage>
</organism>
<reference evidence="5 6" key="1">
    <citation type="submission" date="2020-01" db="EMBL/GenBank/DDBJ databases">
        <title>Identification and distribution of gene clusters putatively required for synthesis of sphingolipid metabolism inhibitors in phylogenetically diverse species of the filamentous fungus Fusarium.</title>
        <authorList>
            <person name="Kim H.-S."/>
            <person name="Busman M."/>
            <person name="Brown D.W."/>
            <person name="Divon H."/>
            <person name="Uhlig S."/>
            <person name="Proctor R.H."/>
        </authorList>
    </citation>
    <scope>NUCLEOTIDE SEQUENCE [LARGE SCALE GENOMIC DNA]</scope>
    <source>
        <strain evidence="5 6">NRRL 20459</strain>
    </source>
</reference>
<dbReference type="InterPro" id="IPR056693">
    <property type="entry name" value="DUF7791"/>
</dbReference>
<protein>
    <submittedName>
        <fullName evidence="5">P-loop containing nucleoside triphosphate hydrolase</fullName>
    </submittedName>
</protein>
<name>A0A8H4PHD8_9HYPO</name>
<keyword evidence="5" id="KW-0378">Hydrolase</keyword>
<accession>A0A8H4PHD8</accession>